<feature type="transmembrane region" description="Helical" evidence="6">
    <location>
        <begin position="45"/>
        <end position="66"/>
    </location>
</feature>
<evidence type="ECO:0000313" key="9">
    <source>
        <dbReference type="Proteomes" id="UP000276133"/>
    </source>
</evidence>
<feature type="transmembrane region" description="Helical" evidence="6">
    <location>
        <begin position="208"/>
        <end position="230"/>
    </location>
</feature>
<evidence type="ECO:0000259" key="7">
    <source>
        <dbReference type="PROSITE" id="PS50922"/>
    </source>
</evidence>
<dbReference type="GO" id="GO:0016020">
    <property type="term" value="C:membrane"/>
    <property type="evidence" value="ECO:0007669"/>
    <property type="project" value="UniProtKB-SubCell"/>
</dbReference>
<evidence type="ECO:0000256" key="4">
    <source>
        <dbReference type="ARBA" id="ARBA00023136"/>
    </source>
</evidence>
<dbReference type="PANTHER" id="PTHR13439">
    <property type="entry name" value="CT120 PROTEIN"/>
    <property type="match status" value="1"/>
</dbReference>
<evidence type="ECO:0000256" key="5">
    <source>
        <dbReference type="PROSITE-ProRule" id="PRU00205"/>
    </source>
</evidence>
<keyword evidence="2 5" id="KW-0812">Transmembrane</keyword>
<keyword evidence="4 5" id="KW-0472">Membrane</keyword>
<dbReference type="InterPro" id="IPR006634">
    <property type="entry name" value="TLC-dom"/>
</dbReference>
<feature type="transmembrane region" description="Helical" evidence="6">
    <location>
        <begin position="112"/>
        <end position="129"/>
    </location>
</feature>
<evidence type="ECO:0000256" key="1">
    <source>
        <dbReference type="ARBA" id="ARBA00004141"/>
    </source>
</evidence>
<dbReference type="STRING" id="10195.A0A3M7QH92"/>
<evidence type="ECO:0000256" key="3">
    <source>
        <dbReference type="ARBA" id="ARBA00022989"/>
    </source>
</evidence>
<evidence type="ECO:0000256" key="6">
    <source>
        <dbReference type="SAM" id="Phobius"/>
    </source>
</evidence>
<comment type="caution">
    <text evidence="8">The sequence shown here is derived from an EMBL/GenBank/DDBJ whole genome shotgun (WGS) entry which is preliminary data.</text>
</comment>
<dbReference type="PROSITE" id="PS50922">
    <property type="entry name" value="TLC"/>
    <property type="match status" value="1"/>
</dbReference>
<comment type="subcellular location">
    <subcellularLocation>
        <location evidence="1">Membrane</location>
        <topology evidence="1">Multi-pass membrane protein</topology>
    </subcellularLocation>
</comment>
<feature type="domain" description="TLC" evidence="7">
    <location>
        <begin position="40"/>
        <end position="241"/>
    </location>
</feature>
<protein>
    <submittedName>
        <fullName evidence="8">Transmembrane 56</fullName>
    </submittedName>
</protein>
<proteinExistence type="predicted"/>
<evidence type="ECO:0000313" key="8">
    <source>
        <dbReference type="EMBL" id="RNA10659.1"/>
    </source>
</evidence>
<dbReference type="EMBL" id="REGN01006138">
    <property type="protein sequence ID" value="RNA10659.1"/>
    <property type="molecule type" value="Genomic_DNA"/>
</dbReference>
<dbReference type="InterPro" id="IPR050846">
    <property type="entry name" value="TLCD"/>
</dbReference>
<dbReference type="GO" id="GO:0055088">
    <property type="term" value="P:lipid homeostasis"/>
    <property type="evidence" value="ECO:0007669"/>
    <property type="project" value="TreeGrafter"/>
</dbReference>
<dbReference type="PANTHER" id="PTHR13439:SF0">
    <property type="entry name" value="TOPOISOMERASE I DAMAGE AFFECTED PROTEIN 4"/>
    <property type="match status" value="1"/>
</dbReference>
<accession>A0A3M7QH92</accession>
<dbReference type="GO" id="GO:0005783">
    <property type="term" value="C:endoplasmic reticulum"/>
    <property type="evidence" value="ECO:0007669"/>
    <property type="project" value="TreeGrafter"/>
</dbReference>
<feature type="transmembrane region" description="Helical" evidence="6">
    <location>
        <begin position="86"/>
        <end position="105"/>
    </location>
</feature>
<dbReference type="Pfam" id="PF03798">
    <property type="entry name" value="TRAM_LAG1_CLN8"/>
    <property type="match status" value="1"/>
</dbReference>
<name>A0A3M7QH92_BRAPC</name>
<feature type="transmembrane region" description="Helical" evidence="6">
    <location>
        <begin position="6"/>
        <end position="24"/>
    </location>
</feature>
<dbReference type="AlphaFoldDB" id="A0A3M7QH92"/>
<feature type="transmembrane region" description="Helical" evidence="6">
    <location>
        <begin position="168"/>
        <end position="188"/>
    </location>
</feature>
<organism evidence="8 9">
    <name type="scientific">Brachionus plicatilis</name>
    <name type="common">Marine rotifer</name>
    <name type="synonym">Brachionus muelleri</name>
    <dbReference type="NCBI Taxonomy" id="10195"/>
    <lineage>
        <taxon>Eukaryota</taxon>
        <taxon>Metazoa</taxon>
        <taxon>Spiralia</taxon>
        <taxon>Gnathifera</taxon>
        <taxon>Rotifera</taxon>
        <taxon>Eurotatoria</taxon>
        <taxon>Monogononta</taxon>
        <taxon>Pseudotrocha</taxon>
        <taxon>Ploima</taxon>
        <taxon>Brachionidae</taxon>
        <taxon>Brachionus</taxon>
    </lineage>
</organism>
<keyword evidence="3 6" id="KW-1133">Transmembrane helix</keyword>
<dbReference type="Proteomes" id="UP000276133">
    <property type="component" value="Unassembled WGS sequence"/>
</dbReference>
<gene>
    <name evidence="8" type="ORF">BpHYR1_025296</name>
</gene>
<keyword evidence="9" id="KW-1185">Reference proteome</keyword>
<dbReference type="OrthoDB" id="10266980at2759"/>
<sequence length="245" mass="29088">MLNDPNIQIIPSFFLFAILFYTSLHSLRKYWKEFGNLDRQTQIQFVSRAVSCVNALIVTLAAAYVLLTDENLYKNKLIYRNQTLIIAYNLVFGYLFYDLLCMLWYRKELFDWQFVVHHLVSSIACFISTNYGYFAFIAAIRSLSEASTLFVNMRWFLLSLNMKNTQLYTINGLVAFISFGLVRIVTLFPIWKTFFQFISHPQWSSIHFFYKFLCIGTSVPLDMLNIYWYYRICMIVSKTYKLKKI</sequence>
<reference evidence="8 9" key="1">
    <citation type="journal article" date="2018" name="Sci. Rep.">
        <title>Genomic signatures of local adaptation to the degree of environmental predictability in rotifers.</title>
        <authorList>
            <person name="Franch-Gras L."/>
            <person name="Hahn C."/>
            <person name="Garcia-Roger E.M."/>
            <person name="Carmona M.J."/>
            <person name="Serra M."/>
            <person name="Gomez A."/>
        </authorList>
    </citation>
    <scope>NUCLEOTIDE SEQUENCE [LARGE SCALE GENOMIC DNA]</scope>
    <source>
        <strain evidence="8">HYR1</strain>
    </source>
</reference>
<dbReference type="SMART" id="SM00724">
    <property type="entry name" value="TLC"/>
    <property type="match status" value="1"/>
</dbReference>
<evidence type="ECO:0000256" key="2">
    <source>
        <dbReference type="ARBA" id="ARBA00022692"/>
    </source>
</evidence>